<dbReference type="Proteomes" id="UP000807504">
    <property type="component" value="Unassembled WGS sequence"/>
</dbReference>
<keyword evidence="3" id="KW-1185">Reference proteome</keyword>
<name>A0A8T0EZP1_ARGBR</name>
<evidence type="ECO:0000313" key="2">
    <source>
        <dbReference type="EMBL" id="KAF8782108.1"/>
    </source>
</evidence>
<dbReference type="EMBL" id="JABXBU010001863">
    <property type="protein sequence ID" value="KAF8782108.1"/>
    <property type="molecule type" value="Genomic_DNA"/>
</dbReference>
<evidence type="ECO:0000256" key="1">
    <source>
        <dbReference type="SAM" id="MobiDB-lite"/>
    </source>
</evidence>
<feature type="compositionally biased region" description="Basic and acidic residues" evidence="1">
    <location>
        <begin position="173"/>
        <end position="195"/>
    </location>
</feature>
<reference evidence="2" key="1">
    <citation type="journal article" date="2020" name="bioRxiv">
        <title>Chromosome-level reference genome of the European wasp spider Argiope bruennichi: a resource for studies on range expansion and evolutionary adaptation.</title>
        <authorList>
            <person name="Sheffer M.M."/>
            <person name="Hoppe A."/>
            <person name="Krehenwinkel H."/>
            <person name="Uhl G."/>
            <person name="Kuss A.W."/>
            <person name="Jensen L."/>
            <person name="Jensen C."/>
            <person name="Gillespie R.G."/>
            <person name="Hoff K.J."/>
            <person name="Prost S."/>
        </authorList>
    </citation>
    <scope>NUCLEOTIDE SEQUENCE</scope>
</reference>
<sequence length="353" mass="39883">MTCYPKEEKPNSNVEDLLKKELQQSETTVKIKSVRRIQKGGLAITCKREEDLQKFTETLKQKEAITENITTKRPGMRHPSIIIYNVPNNIPMEDVQRAISAHTENPDHLNFALNRGRTETLPTSSSKLLDCTNCHLKCTICKGNHNSLLHEDVKRVVNSARVSESEPEPNDQTPKHPSEDDIRPGGETQRNKSVEPQRPVSSSTCLNNSKFITVLPRQRTKRKDARVSLSGISGVQAGTTRGSVNLKIGSRFSEEVWTVNAFILNKVTSQIPVENINIKELDYLKGITLSDEDFSRPSVCDIILGSDAFSQSFVMEKLVGLKDNQLRKAQYLDGLSQVRFEEILFHHRTHNRI</sequence>
<organism evidence="2 3">
    <name type="scientific">Argiope bruennichi</name>
    <name type="common">Wasp spider</name>
    <name type="synonym">Aranea bruennichi</name>
    <dbReference type="NCBI Taxonomy" id="94029"/>
    <lineage>
        <taxon>Eukaryota</taxon>
        <taxon>Metazoa</taxon>
        <taxon>Ecdysozoa</taxon>
        <taxon>Arthropoda</taxon>
        <taxon>Chelicerata</taxon>
        <taxon>Arachnida</taxon>
        <taxon>Araneae</taxon>
        <taxon>Araneomorphae</taxon>
        <taxon>Entelegynae</taxon>
        <taxon>Araneoidea</taxon>
        <taxon>Araneidae</taxon>
        <taxon>Argiope</taxon>
    </lineage>
</organism>
<protein>
    <submittedName>
        <fullName evidence="2">Uncharacterized protein</fullName>
    </submittedName>
</protein>
<accession>A0A8T0EZP1</accession>
<dbReference type="AlphaFoldDB" id="A0A8T0EZP1"/>
<evidence type="ECO:0000313" key="3">
    <source>
        <dbReference type="Proteomes" id="UP000807504"/>
    </source>
</evidence>
<proteinExistence type="predicted"/>
<comment type="caution">
    <text evidence="2">The sequence shown here is derived from an EMBL/GenBank/DDBJ whole genome shotgun (WGS) entry which is preliminary data.</text>
</comment>
<reference evidence="2" key="2">
    <citation type="submission" date="2020-06" db="EMBL/GenBank/DDBJ databases">
        <authorList>
            <person name="Sheffer M."/>
        </authorList>
    </citation>
    <scope>NUCLEOTIDE SEQUENCE</scope>
</reference>
<gene>
    <name evidence="2" type="ORF">HNY73_012436</name>
</gene>
<feature type="region of interest" description="Disordered" evidence="1">
    <location>
        <begin position="158"/>
        <end position="204"/>
    </location>
</feature>